<accession>A0A284SCF4</accession>
<keyword evidence="1" id="KW-0812">Transmembrane</keyword>
<dbReference type="OrthoDB" id="196493at2759"/>
<keyword evidence="3" id="KW-1185">Reference proteome</keyword>
<dbReference type="EMBL" id="FUEG01000066">
    <property type="protein sequence ID" value="SJL18678.1"/>
    <property type="molecule type" value="Genomic_DNA"/>
</dbReference>
<dbReference type="InterPro" id="IPR013780">
    <property type="entry name" value="Glyco_hydro_b"/>
</dbReference>
<evidence type="ECO:0000313" key="3">
    <source>
        <dbReference type="Proteomes" id="UP000219338"/>
    </source>
</evidence>
<keyword evidence="1" id="KW-0472">Membrane</keyword>
<name>A0A284SCF4_ARMOS</name>
<keyword evidence="1" id="KW-1133">Transmembrane helix</keyword>
<dbReference type="AlphaFoldDB" id="A0A284SCF4"/>
<reference evidence="3" key="1">
    <citation type="journal article" date="2017" name="Nat. Ecol. Evol.">
        <title>Genome expansion and lineage-specific genetic innovations in the forest pathogenic fungi Armillaria.</title>
        <authorList>
            <person name="Sipos G."/>
            <person name="Prasanna A.N."/>
            <person name="Walter M.C."/>
            <person name="O'Connor E."/>
            <person name="Balint B."/>
            <person name="Krizsan K."/>
            <person name="Kiss B."/>
            <person name="Hess J."/>
            <person name="Varga T."/>
            <person name="Slot J."/>
            <person name="Riley R."/>
            <person name="Boka B."/>
            <person name="Rigling D."/>
            <person name="Barry K."/>
            <person name="Lee J."/>
            <person name="Mihaltcheva S."/>
            <person name="LaButti K."/>
            <person name="Lipzen A."/>
            <person name="Waldron R."/>
            <person name="Moloney N.M."/>
            <person name="Sperisen C."/>
            <person name="Kredics L."/>
            <person name="Vagvoelgyi C."/>
            <person name="Patrignani A."/>
            <person name="Fitzpatrick D."/>
            <person name="Nagy I."/>
            <person name="Doyle S."/>
            <person name="Anderson J.B."/>
            <person name="Grigoriev I.V."/>
            <person name="Gueldener U."/>
            <person name="Muensterkoetter M."/>
            <person name="Nagy L.G."/>
        </authorList>
    </citation>
    <scope>NUCLEOTIDE SEQUENCE [LARGE SCALE GENOMIC DNA]</scope>
    <source>
        <strain evidence="3">C18/9</strain>
    </source>
</reference>
<organism evidence="2 3">
    <name type="scientific">Armillaria ostoyae</name>
    <name type="common">Armillaria root rot fungus</name>
    <dbReference type="NCBI Taxonomy" id="47428"/>
    <lineage>
        <taxon>Eukaryota</taxon>
        <taxon>Fungi</taxon>
        <taxon>Dikarya</taxon>
        <taxon>Basidiomycota</taxon>
        <taxon>Agaricomycotina</taxon>
        <taxon>Agaricomycetes</taxon>
        <taxon>Agaricomycetidae</taxon>
        <taxon>Agaricales</taxon>
        <taxon>Marasmiineae</taxon>
        <taxon>Physalacriaceae</taxon>
        <taxon>Armillaria</taxon>
    </lineage>
</organism>
<dbReference type="Gene3D" id="2.60.40.1180">
    <property type="entry name" value="Golgi alpha-mannosidase II"/>
    <property type="match status" value="1"/>
</dbReference>
<sequence>MAHADEKSGWPSAQPAYVSLNHEVDKMIVYKRAGLFFVFNFHTNMRKLPTSLLVLVDAGKAGHSANIGESEVSASFETVNKVARSPIIYTGVYISAGILTALVQSVFI</sequence>
<proteinExistence type="predicted"/>
<protein>
    <submittedName>
        <fullName evidence="2">Uncharacterized protein</fullName>
    </submittedName>
</protein>
<dbReference type="Proteomes" id="UP000219338">
    <property type="component" value="Unassembled WGS sequence"/>
</dbReference>
<evidence type="ECO:0000313" key="2">
    <source>
        <dbReference type="EMBL" id="SJL18678.1"/>
    </source>
</evidence>
<evidence type="ECO:0000256" key="1">
    <source>
        <dbReference type="SAM" id="Phobius"/>
    </source>
</evidence>
<dbReference type="STRING" id="47428.A0A284SCF4"/>
<gene>
    <name evidence="2" type="ORF">ARMOST_22276</name>
</gene>
<feature type="transmembrane region" description="Helical" evidence="1">
    <location>
        <begin position="87"/>
        <end position="107"/>
    </location>
</feature>